<sequence length="253" mass="29403">MTLDGQDKKNSFDVLIVSGARPELLKATLDSFEKNLFSNIKINDCYINIDPFEGDVEQINACEILCKNYFKKVYANKPTSPQFTKAVQWLWSKPQTEWALSIEDDWLLSRKVEKDEIFSAMKSKVMQISFMTKEKMWKFRSNYHYKPNRRKIFGVDIGRGLDKSRPIFTTSPSFVKSTFANRCSQLMTPSLDPEKQLNKINEPLSEYTSQYRNHFIGSRKDHVAIDIGRDHRSKKGITKQVIDGQSFWETSNS</sequence>
<keyword evidence="2" id="KW-1185">Reference proteome</keyword>
<gene>
    <name evidence="1" type="ORF">LAL4801_02646</name>
</gene>
<proteinExistence type="predicted"/>
<reference evidence="2" key="1">
    <citation type="submission" date="2015-07" db="EMBL/GenBank/DDBJ databases">
        <authorList>
            <person name="Rodrigo-Torres Lidia"/>
            <person name="Arahal R.David."/>
        </authorList>
    </citation>
    <scope>NUCLEOTIDE SEQUENCE [LARGE SCALE GENOMIC DNA]</scope>
    <source>
        <strain evidence="2">CECT 4801</strain>
    </source>
</reference>
<evidence type="ECO:0000313" key="2">
    <source>
        <dbReference type="Proteomes" id="UP000048926"/>
    </source>
</evidence>
<dbReference type="Proteomes" id="UP000048926">
    <property type="component" value="Unassembled WGS sequence"/>
</dbReference>
<dbReference type="AlphaFoldDB" id="A0A0M6Y3C4"/>
<accession>A0A0M6Y3C4</accession>
<dbReference type="EMBL" id="CXST01000002">
    <property type="protein sequence ID" value="CTQ44204.1"/>
    <property type="molecule type" value="Genomic_DNA"/>
</dbReference>
<evidence type="ECO:0008006" key="3">
    <source>
        <dbReference type="Google" id="ProtNLM"/>
    </source>
</evidence>
<dbReference type="RefSeq" id="WP_055656982.1">
    <property type="nucleotide sequence ID" value="NZ_CXST01000002.1"/>
</dbReference>
<dbReference type="OrthoDB" id="848759at2"/>
<name>A0A0M6Y3C4_9HYPH</name>
<protein>
    <recommendedName>
        <fullName evidence="3">Glycosyl transferase family 2</fullName>
    </recommendedName>
</protein>
<evidence type="ECO:0000313" key="1">
    <source>
        <dbReference type="EMBL" id="CTQ44204.1"/>
    </source>
</evidence>
<organism evidence="1 2">
    <name type="scientific">Roseibium aggregatum</name>
    <dbReference type="NCBI Taxonomy" id="187304"/>
    <lineage>
        <taxon>Bacteria</taxon>
        <taxon>Pseudomonadati</taxon>
        <taxon>Pseudomonadota</taxon>
        <taxon>Alphaproteobacteria</taxon>
        <taxon>Hyphomicrobiales</taxon>
        <taxon>Stappiaceae</taxon>
        <taxon>Roseibium</taxon>
    </lineage>
</organism>